<proteinExistence type="predicted"/>
<dbReference type="Pfam" id="PF04367">
    <property type="entry name" value="DUF502"/>
    <property type="match status" value="1"/>
</dbReference>
<evidence type="ECO:0000313" key="3">
    <source>
        <dbReference type="Proteomes" id="UP000236173"/>
    </source>
</evidence>
<dbReference type="PANTHER" id="PTHR31876">
    <property type="entry name" value="COV-LIKE PROTEIN 1"/>
    <property type="match status" value="1"/>
</dbReference>
<reference evidence="3" key="1">
    <citation type="submission" date="2017-09" db="EMBL/GenBank/DDBJ databases">
        <title>Metaegenomics of thermophilic ammonia-oxidizing enrichment culture.</title>
        <authorList>
            <person name="Kato S."/>
            <person name="Suzuki K."/>
        </authorList>
    </citation>
    <scope>NUCLEOTIDE SEQUENCE [LARGE SCALE GENOMIC DNA]</scope>
</reference>
<keyword evidence="1" id="KW-0812">Transmembrane</keyword>
<dbReference type="InterPro" id="IPR007462">
    <property type="entry name" value="COV1-like"/>
</dbReference>
<feature type="transmembrane region" description="Helical" evidence="1">
    <location>
        <begin position="60"/>
        <end position="88"/>
    </location>
</feature>
<evidence type="ECO:0008006" key="4">
    <source>
        <dbReference type="Google" id="ProtNLM"/>
    </source>
</evidence>
<protein>
    <recommendedName>
        <fullName evidence="4">DUF502 domain-containing protein</fullName>
    </recommendedName>
</protein>
<keyword evidence="1" id="KW-0472">Membrane</keyword>
<dbReference type="PANTHER" id="PTHR31876:SF26">
    <property type="entry name" value="PROTEIN LIKE COV 2"/>
    <property type="match status" value="1"/>
</dbReference>
<dbReference type="Proteomes" id="UP000236173">
    <property type="component" value="Unassembled WGS sequence"/>
</dbReference>
<evidence type="ECO:0000313" key="2">
    <source>
        <dbReference type="EMBL" id="GBC99027.1"/>
    </source>
</evidence>
<comment type="caution">
    <text evidence="2">The sequence shown here is derived from an EMBL/GenBank/DDBJ whole genome shotgun (WGS) entry which is preliminary data.</text>
</comment>
<sequence>MSASRPQRLNLLRRYFLTGLAVLAPLLLTLFIFGYLLQLVHRLVGVPVERFLAAQIGKEMSGWVSALVGVIVVMLLVLLVGTVASTVVGRRLFGYWERVLLQLPLVRTVYAPAKQIVEFFVNPSAMQFGAVVLVRYPHPDSYAIGFITGRDVEPINAATGRRLVNVFVPFAPVPMTGTLLLVPEEEVVPVDLSVEEALKMIVSGGVAAPTKGEIPSQTTERS</sequence>
<keyword evidence="1" id="KW-1133">Transmembrane helix</keyword>
<organism evidence="2 3">
    <name type="scientific">Candidatus Fervidibacter japonicus</name>
    <dbReference type="NCBI Taxonomy" id="2035412"/>
    <lineage>
        <taxon>Bacteria</taxon>
        <taxon>Candidatus Fervidibacterota</taxon>
        <taxon>Candidatus Fervidibacter</taxon>
    </lineage>
</organism>
<dbReference type="EMBL" id="BEHT01000019">
    <property type="protein sequence ID" value="GBC99027.1"/>
    <property type="molecule type" value="Genomic_DNA"/>
</dbReference>
<dbReference type="AlphaFoldDB" id="A0A2H5XD12"/>
<name>A0A2H5XD12_9BACT</name>
<feature type="transmembrane region" description="Helical" evidence="1">
    <location>
        <begin position="15"/>
        <end position="40"/>
    </location>
</feature>
<evidence type="ECO:0000256" key="1">
    <source>
        <dbReference type="SAM" id="Phobius"/>
    </source>
</evidence>
<accession>A0A2H5XD12</accession>
<gene>
    <name evidence="2" type="ORF">HRbin17_01548</name>
</gene>